<proteinExistence type="predicted"/>
<keyword evidence="5" id="KW-1185">Reference proteome</keyword>
<organism evidence="4 5">
    <name type="scientific">Roridomyces roridus</name>
    <dbReference type="NCBI Taxonomy" id="1738132"/>
    <lineage>
        <taxon>Eukaryota</taxon>
        <taxon>Fungi</taxon>
        <taxon>Dikarya</taxon>
        <taxon>Basidiomycota</taxon>
        <taxon>Agaricomycotina</taxon>
        <taxon>Agaricomycetes</taxon>
        <taxon>Agaricomycetidae</taxon>
        <taxon>Agaricales</taxon>
        <taxon>Marasmiineae</taxon>
        <taxon>Mycenaceae</taxon>
        <taxon>Roridomyces</taxon>
    </lineage>
</organism>
<dbReference type="Proteomes" id="UP001221142">
    <property type="component" value="Unassembled WGS sequence"/>
</dbReference>
<keyword evidence="1" id="KW-0677">Repeat</keyword>
<dbReference type="SUPFAM" id="SSF52540">
    <property type="entry name" value="P-loop containing nucleoside triphosphate hydrolases"/>
    <property type="match status" value="1"/>
</dbReference>
<dbReference type="InterPro" id="IPR056884">
    <property type="entry name" value="NPHP3-like_N"/>
</dbReference>
<protein>
    <recommendedName>
        <fullName evidence="3">Nephrocystin 3-like N-terminal domain-containing protein</fullName>
    </recommendedName>
</protein>
<gene>
    <name evidence="4" type="ORF">FB45DRAFT_843537</name>
</gene>
<accession>A0AAD7FAJ7</accession>
<sequence>MSRSPGALPISRLKSLKPHWNYESKICPTATQLTFQLLHRGLYKTKLVCQGTFPIQDLLQKSRTAHVVEVPLFKSDNLNKKLGRLWIQLTEHQEHGETPNTAALSQAPAAETQPETWRQDIGKRVKHTWQGLHQITKLIAPFVPQPFNTPFEIFNTISDVAAEYIGNKEALEDALVKLSGQLAEVEGVLLESDKYNIDITASSNKLADLLIKQAKEMHNIKSTAVAKKVYQQHEIAGKITECIDTLNQGTDDYHQRMTQAIARDVKKNVDFALASILPSFAPRALFDADTGAAVSPRRECTPETRKELLDKLEKWAVDKSPNTSPIFWLSGMAGTGKSTVAYTLCKRLQGHKQFGASFFCARNDEQARARVSIIPTIVRQLIPENTAYAYAVRDLNLDQLTPASSRHVAELLIGPWMKSLKKHGGQQASQVIVIDALDEIEGIEGAHFIQDLIH</sequence>
<dbReference type="EMBL" id="JARKIF010000031">
    <property type="protein sequence ID" value="KAJ7612253.1"/>
    <property type="molecule type" value="Genomic_DNA"/>
</dbReference>
<evidence type="ECO:0000313" key="4">
    <source>
        <dbReference type="EMBL" id="KAJ7612253.1"/>
    </source>
</evidence>
<evidence type="ECO:0000256" key="2">
    <source>
        <dbReference type="SAM" id="MobiDB-lite"/>
    </source>
</evidence>
<feature type="domain" description="Nephrocystin 3-like N-terminal" evidence="3">
    <location>
        <begin position="304"/>
        <end position="442"/>
    </location>
</feature>
<comment type="caution">
    <text evidence="4">The sequence shown here is derived from an EMBL/GenBank/DDBJ whole genome shotgun (WGS) entry which is preliminary data.</text>
</comment>
<dbReference type="Gene3D" id="3.40.50.300">
    <property type="entry name" value="P-loop containing nucleotide triphosphate hydrolases"/>
    <property type="match status" value="1"/>
</dbReference>
<name>A0AAD7FAJ7_9AGAR</name>
<dbReference type="Pfam" id="PF24883">
    <property type="entry name" value="NPHP3_N"/>
    <property type="match status" value="1"/>
</dbReference>
<feature type="non-terminal residue" evidence="4">
    <location>
        <position position="1"/>
    </location>
</feature>
<dbReference type="PANTHER" id="PTHR10039">
    <property type="entry name" value="AMELOGENIN"/>
    <property type="match status" value="1"/>
</dbReference>
<evidence type="ECO:0000259" key="3">
    <source>
        <dbReference type="Pfam" id="PF24883"/>
    </source>
</evidence>
<evidence type="ECO:0000313" key="5">
    <source>
        <dbReference type="Proteomes" id="UP001221142"/>
    </source>
</evidence>
<dbReference type="InterPro" id="IPR027417">
    <property type="entry name" value="P-loop_NTPase"/>
</dbReference>
<feature type="region of interest" description="Disordered" evidence="2">
    <location>
        <begin position="94"/>
        <end position="116"/>
    </location>
</feature>
<reference evidence="4" key="1">
    <citation type="submission" date="2023-03" db="EMBL/GenBank/DDBJ databases">
        <title>Massive genome expansion in bonnet fungi (Mycena s.s.) driven by repeated elements and novel gene families across ecological guilds.</title>
        <authorList>
            <consortium name="Lawrence Berkeley National Laboratory"/>
            <person name="Harder C.B."/>
            <person name="Miyauchi S."/>
            <person name="Viragh M."/>
            <person name="Kuo A."/>
            <person name="Thoen E."/>
            <person name="Andreopoulos B."/>
            <person name="Lu D."/>
            <person name="Skrede I."/>
            <person name="Drula E."/>
            <person name="Henrissat B."/>
            <person name="Morin E."/>
            <person name="Kohler A."/>
            <person name="Barry K."/>
            <person name="LaButti K."/>
            <person name="Morin E."/>
            <person name="Salamov A."/>
            <person name="Lipzen A."/>
            <person name="Mereny Z."/>
            <person name="Hegedus B."/>
            <person name="Baldrian P."/>
            <person name="Stursova M."/>
            <person name="Weitz H."/>
            <person name="Taylor A."/>
            <person name="Grigoriev I.V."/>
            <person name="Nagy L.G."/>
            <person name="Martin F."/>
            <person name="Kauserud H."/>
        </authorList>
    </citation>
    <scope>NUCLEOTIDE SEQUENCE</scope>
    <source>
        <strain evidence="4">9284</strain>
    </source>
</reference>
<dbReference type="AlphaFoldDB" id="A0AAD7FAJ7"/>
<evidence type="ECO:0000256" key="1">
    <source>
        <dbReference type="ARBA" id="ARBA00022737"/>
    </source>
</evidence>